<dbReference type="PANTHER" id="PTHR24064">
    <property type="entry name" value="SOLUTE CARRIER FAMILY 22 MEMBER"/>
    <property type="match status" value="1"/>
</dbReference>
<dbReference type="SUPFAM" id="SSF103473">
    <property type="entry name" value="MFS general substrate transporter"/>
    <property type="match status" value="1"/>
</dbReference>
<dbReference type="STRING" id="48709.A0A1D2MHZ0"/>
<comment type="subcellular location">
    <subcellularLocation>
        <location evidence="1">Membrane</location>
        <topology evidence="1">Multi-pass membrane protein</topology>
    </subcellularLocation>
</comment>
<keyword evidence="3 5" id="KW-1133">Transmembrane helix</keyword>
<reference evidence="6 7" key="1">
    <citation type="journal article" date="2016" name="Genome Biol. Evol.">
        <title>Gene Family Evolution Reflects Adaptation to Soil Environmental Stressors in the Genome of the Collembolan Orchesella cincta.</title>
        <authorList>
            <person name="Faddeeva-Vakhrusheva A."/>
            <person name="Derks M.F."/>
            <person name="Anvar S.Y."/>
            <person name="Agamennone V."/>
            <person name="Suring W."/>
            <person name="Smit S."/>
            <person name="van Straalen N.M."/>
            <person name="Roelofs D."/>
        </authorList>
    </citation>
    <scope>NUCLEOTIDE SEQUENCE [LARGE SCALE GENOMIC DNA]</scope>
    <source>
        <tissue evidence="6">Mixed pool</tissue>
    </source>
</reference>
<gene>
    <name evidence="6" type="ORF">Ocin01_14069</name>
</gene>
<evidence type="ECO:0000313" key="7">
    <source>
        <dbReference type="Proteomes" id="UP000094527"/>
    </source>
</evidence>
<dbReference type="Pfam" id="PF00083">
    <property type="entry name" value="Sugar_tr"/>
    <property type="match status" value="1"/>
</dbReference>
<evidence type="ECO:0000256" key="3">
    <source>
        <dbReference type="ARBA" id="ARBA00022989"/>
    </source>
</evidence>
<protein>
    <submittedName>
        <fullName evidence="6">Solute carrier family 22 member 16</fullName>
    </submittedName>
</protein>
<keyword evidence="2 5" id="KW-0812">Transmembrane</keyword>
<evidence type="ECO:0000256" key="5">
    <source>
        <dbReference type="SAM" id="Phobius"/>
    </source>
</evidence>
<name>A0A1D2MHZ0_ORCCI</name>
<dbReference type="InterPro" id="IPR036259">
    <property type="entry name" value="MFS_trans_sf"/>
</dbReference>
<dbReference type="AlphaFoldDB" id="A0A1D2MHZ0"/>
<dbReference type="Proteomes" id="UP000094527">
    <property type="component" value="Unassembled WGS sequence"/>
</dbReference>
<feature type="transmembrane region" description="Helical" evidence="5">
    <location>
        <begin position="124"/>
        <end position="148"/>
    </location>
</feature>
<organism evidence="6 7">
    <name type="scientific">Orchesella cincta</name>
    <name type="common">Springtail</name>
    <name type="synonym">Podura cincta</name>
    <dbReference type="NCBI Taxonomy" id="48709"/>
    <lineage>
        <taxon>Eukaryota</taxon>
        <taxon>Metazoa</taxon>
        <taxon>Ecdysozoa</taxon>
        <taxon>Arthropoda</taxon>
        <taxon>Hexapoda</taxon>
        <taxon>Collembola</taxon>
        <taxon>Entomobryomorpha</taxon>
        <taxon>Entomobryoidea</taxon>
        <taxon>Orchesellidae</taxon>
        <taxon>Orchesellinae</taxon>
        <taxon>Orchesella</taxon>
    </lineage>
</organism>
<keyword evidence="7" id="KW-1185">Reference proteome</keyword>
<dbReference type="InterPro" id="IPR005828">
    <property type="entry name" value="MFS_sugar_transport-like"/>
</dbReference>
<proteinExistence type="predicted"/>
<keyword evidence="4 5" id="KW-0472">Membrane</keyword>
<accession>A0A1D2MHZ0</accession>
<dbReference type="EMBL" id="LJIJ01001190">
    <property type="protein sequence ID" value="ODM92608.1"/>
    <property type="molecule type" value="Genomic_DNA"/>
</dbReference>
<dbReference type="GO" id="GO:0022857">
    <property type="term" value="F:transmembrane transporter activity"/>
    <property type="evidence" value="ECO:0007669"/>
    <property type="project" value="InterPro"/>
</dbReference>
<comment type="caution">
    <text evidence="6">The sequence shown here is derived from an EMBL/GenBank/DDBJ whole genome shotgun (WGS) entry which is preliminary data.</text>
</comment>
<evidence type="ECO:0000256" key="4">
    <source>
        <dbReference type="ARBA" id="ARBA00023136"/>
    </source>
</evidence>
<feature type="transmembrane region" description="Helical" evidence="5">
    <location>
        <begin position="6"/>
        <end position="27"/>
    </location>
</feature>
<dbReference type="GO" id="GO:0016020">
    <property type="term" value="C:membrane"/>
    <property type="evidence" value="ECO:0007669"/>
    <property type="project" value="UniProtKB-SubCell"/>
</dbReference>
<feature type="transmembrane region" description="Helical" evidence="5">
    <location>
        <begin position="91"/>
        <end position="109"/>
    </location>
</feature>
<evidence type="ECO:0000313" key="6">
    <source>
        <dbReference type="EMBL" id="ODM92608.1"/>
    </source>
</evidence>
<sequence>MYTKDWHLFGWISLGMGCIGLVICPFLPESARWLVSQGKCEEATKVLVKMAKENGKDGNKDIIGGDVKYLVDENKTVPKGSLRTIFSNGRLCFNFIMLTICISTSTFMLDMTYLNATHMGGYKFLNVIILFAAGFAGGSVGGLFMIVWAKMRRPLQQSGTNFFLLLFVHRLQDSLSL</sequence>
<dbReference type="PROSITE" id="PS51257">
    <property type="entry name" value="PROKAR_LIPOPROTEIN"/>
    <property type="match status" value="1"/>
</dbReference>
<dbReference type="OrthoDB" id="6884957at2759"/>
<dbReference type="Gene3D" id="1.20.1250.20">
    <property type="entry name" value="MFS general substrate transporter like domains"/>
    <property type="match status" value="1"/>
</dbReference>
<evidence type="ECO:0000256" key="2">
    <source>
        <dbReference type="ARBA" id="ARBA00022692"/>
    </source>
</evidence>
<evidence type="ECO:0000256" key="1">
    <source>
        <dbReference type="ARBA" id="ARBA00004141"/>
    </source>
</evidence>